<dbReference type="RefSeq" id="WP_123697505.1">
    <property type="nucleotide sequence ID" value="NZ_RKHJ01000001.1"/>
</dbReference>
<dbReference type="InterPro" id="IPR032466">
    <property type="entry name" value="Metal_Hydrolase"/>
</dbReference>
<evidence type="ECO:0000313" key="1">
    <source>
        <dbReference type="EMBL" id="ROR66526.1"/>
    </source>
</evidence>
<dbReference type="Proteomes" id="UP000275456">
    <property type="component" value="Unassembled WGS sequence"/>
</dbReference>
<reference evidence="1 2" key="1">
    <citation type="submission" date="2018-11" db="EMBL/GenBank/DDBJ databases">
        <title>Sequencing the genomes of 1000 actinobacteria strains.</title>
        <authorList>
            <person name="Klenk H.-P."/>
        </authorList>
    </citation>
    <scope>NUCLEOTIDE SEQUENCE [LARGE SCALE GENOMIC DNA]</scope>
    <source>
        <strain evidence="1 2">DSM 9580</strain>
    </source>
</reference>
<keyword evidence="2" id="KW-1185">Reference proteome</keyword>
<comment type="caution">
    <text evidence="1">The sequence shown here is derived from an EMBL/GenBank/DDBJ whole genome shotgun (WGS) entry which is preliminary data.</text>
</comment>
<sequence>MTAPIIARVDRARIGGRWVTDAVVELSETGMRLVPPDEAPERVRRHVQGVLMPPITDAHVHLGLAEAGVAAPSALGRVLDLGWAPEALPGLSAAARGAHRGLDVRVAGPFHAAVGGYPSMREWAPPGAVVELADASDAARAIRAHSAAGASVIKVALNAEDGPVPDDALLAAIVAETHEVGLLLVAHVQGPGQAERALLAGVDVLAHAPWTERLSDDLIAAAAASQTWVSTLAMHGRDGDDIAFARATDNLARFAANGGAVAYGTDLGNGITHFDLDPNELAALRQAGIEGTALVDALLCEWLLLPGPTVTRLPADVIDDESTIEHLHRAGPLPVTWFDMEDA</sequence>
<dbReference type="InterPro" id="IPR051781">
    <property type="entry name" value="Metallo-dep_Hydrolase"/>
</dbReference>
<protein>
    <recommendedName>
        <fullName evidence="3">Imidazolonepropionase-like amidohydrolase</fullName>
    </recommendedName>
</protein>
<name>A0A3N2AU33_9MICO</name>
<evidence type="ECO:0000313" key="2">
    <source>
        <dbReference type="Proteomes" id="UP000275456"/>
    </source>
</evidence>
<proteinExistence type="predicted"/>
<dbReference type="PANTHER" id="PTHR43135">
    <property type="entry name" value="ALPHA-D-RIBOSE 1-METHYLPHOSPHONATE 5-TRIPHOSPHATE DIPHOSPHATASE"/>
    <property type="match status" value="1"/>
</dbReference>
<dbReference type="EMBL" id="RKHJ01000001">
    <property type="protein sequence ID" value="ROR66526.1"/>
    <property type="molecule type" value="Genomic_DNA"/>
</dbReference>
<organism evidence="1 2">
    <name type="scientific">Agrococcus jenensis</name>
    <dbReference type="NCBI Taxonomy" id="46353"/>
    <lineage>
        <taxon>Bacteria</taxon>
        <taxon>Bacillati</taxon>
        <taxon>Actinomycetota</taxon>
        <taxon>Actinomycetes</taxon>
        <taxon>Micrococcales</taxon>
        <taxon>Microbacteriaceae</taxon>
        <taxon>Agrococcus</taxon>
    </lineage>
</organism>
<dbReference type="Gene3D" id="3.20.20.140">
    <property type="entry name" value="Metal-dependent hydrolases"/>
    <property type="match status" value="1"/>
</dbReference>
<evidence type="ECO:0008006" key="3">
    <source>
        <dbReference type="Google" id="ProtNLM"/>
    </source>
</evidence>
<dbReference type="PANTHER" id="PTHR43135:SF3">
    <property type="entry name" value="ALPHA-D-RIBOSE 1-METHYLPHOSPHONATE 5-TRIPHOSPHATE DIPHOSPHATASE"/>
    <property type="match status" value="1"/>
</dbReference>
<dbReference type="SUPFAM" id="SSF51556">
    <property type="entry name" value="Metallo-dependent hydrolases"/>
    <property type="match status" value="1"/>
</dbReference>
<gene>
    <name evidence="1" type="ORF">EDD26_1910</name>
</gene>
<dbReference type="OrthoDB" id="3514520at2"/>
<dbReference type="AlphaFoldDB" id="A0A3N2AU33"/>
<accession>A0A3N2AU33</accession>